<keyword evidence="2" id="KW-0597">Phosphoprotein</keyword>
<evidence type="ECO:0000256" key="5">
    <source>
        <dbReference type="ARBA" id="ARBA00023015"/>
    </source>
</evidence>
<dbReference type="CDD" id="cd00084">
    <property type="entry name" value="HMG-box_SF"/>
    <property type="match status" value="1"/>
</dbReference>
<evidence type="ECO:0000313" key="17">
    <source>
        <dbReference type="RefSeq" id="XP_007424936.2"/>
    </source>
</evidence>
<feature type="domain" description="HMG box" evidence="15">
    <location>
        <begin position="184"/>
        <end position="248"/>
    </location>
</feature>
<dbReference type="FunFam" id="1.10.30.10:FF:000043">
    <property type="entry name" value="Transcription factor A, mitochondrial"/>
    <property type="match status" value="1"/>
</dbReference>
<evidence type="ECO:0000256" key="7">
    <source>
        <dbReference type="ARBA" id="ARBA00023128"/>
    </source>
</evidence>
<dbReference type="InterPro" id="IPR050342">
    <property type="entry name" value="HMGB"/>
</dbReference>
<dbReference type="PANTHER" id="PTHR48112">
    <property type="entry name" value="HIGH MOBILITY GROUP PROTEIN DSP1"/>
    <property type="match status" value="1"/>
</dbReference>
<dbReference type="SUPFAM" id="SSF47095">
    <property type="entry name" value="HMG-box"/>
    <property type="match status" value="2"/>
</dbReference>
<evidence type="ECO:0000256" key="4">
    <source>
        <dbReference type="ARBA" id="ARBA00022946"/>
    </source>
</evidence>
<dbReference type="OMA" id="YMQLAED"/>
<evidence type="ECO:0000256" key="3">
    <source>
        <dbReference type="ARBA" id="ARBA00022737"/>
    </source>
</evidence>
<evidence type="ECO:0000256" key="9">
    <source>
        <dbReference type="ARBA" id="ARBA00023163"/>
    </source>
</evidence>
<dbReference type="AlphaFoldDB" id="A0A9F2NVR7"/>
<evidence type="ECO:0000256" key="2">
    <source>
        <dbReference type="ARBA" id="ARBA00022553"/>
    </source>
</evidence>
<feature type="DNA-binding region" description="HMG box" evidence="14">
    <location>
        <begin position="79"/>
        <end position="147"/>
    </location>
</feature>
<dbReference type="Gene3D" id="1.10.30.10">
    <property type="entry name" value="High mobility group box domain"/>
    <property type="match status" value="2"/>
</dbReference>
<dbReference type="PANTHER" id="PTHR48112:SF36">
    <property type="entry name" value="TRANSCRIPTION FACTOR A, MITOCHONDRIAL"/>
    <property type="match status" value="1"/>
</dbReference>
<dbReference type="GO" id="GO:0005634">
    <property type="term" value="C:nucleus"/>
    <property type="evidence" value="ECO:0007669"/>
    <property type="project" value="UniProtKB-UniRule"/>
</dbReference>
<sequence length="281" mass="32755">MPAVKEHPGRRWIVSVARCGFEARGLPEGQLQARLMAAALLARMLASVSVSGPHCALRCGVTCSLEKCFLKYISSDSCPKRPLTPYLHFLKDQRHIYQKKFPELNSQQITKQLGHLWRELPESEKQHYEAISKAEWDIFREQMAKYKSELSPVQEEALKEEKKMKKQVRKEAKIKKELVALGKPKRSRNAFNIFFSENFQEAKGTSNKEKLTALSEEWKNLPSSQKQIYCQLAEDDKIRYDNEQRSWEQQMKEAGREDVLNFKITRRRTRRKTVTEPLIGK</sequence>
<dbReference type="KEGG" id="pbi:103061663"/>
<keyword evidence="5" id="KW-0805">Transcription regulation</keyword>
<evidence type="ECO:0000259" key="15">
    <source>
        <dbReference type="PROSITE" id="PS50118"/>
    </source>
</evidence>
<dbReference type="RefSeq" id="XP_007424936.2">
    <property type="nucleotide sequence ID" value="XM_007424874.2"/>
</dbReference>
<evidence type="ECO:0000256" key="12">
    <source>
        <dbReference type="ARBA" id="ARBA00045216"/>
    </source>
</evidence>
<keyword evidence="14" id="KW-0539">Nucleus</keyword>
<dbReference type="InterPro" id="IPR009071">
    <property type="entry name" value="HMG_box_dom"/>
</dbReference>
<feature type="domain" description="HMG box" evidence="15">
    <location>
        <begin position="79"/>
        <end position="147"/>
    </location>
</feature>
<dbReference type="SMART" id="SM00398">
    <property type="entry name" value="HMG"/>
    <property type="match status" value="2"/>
</dbReference>
<evidence type="ECO:0000256" key="14">
    <source>
        <dbReference type="PROSITE-ProRule" id="PRU00267"/>
    </source>
</evidence>
<dbReference type="CDD" id="cd21987">
    <property type="entry name" value="HMG-box_TFAM_rpt2"/>
    <property type="match status" value="1"/>
</dbReference>
<keyword evidence="6 14" id="KW-0238">DNA-binding</keyword>
<evidence type="ECO:0000256" key="10">
    <source>
        <dbReference type="ARBA" id="ARBA00023271"/>
    </source>
</evidence>
<comment type="function">
    <text evidence="12">Binds to the mitochondrial light strand promoter and functions in mitochondrial transcription regulation. Component of the mitochondrial transcription initiation complex, composed at least of TFB2M, TFAM and POLRMT that is required for basal transcription of mitochondrial DNA. In this complex, TFAM recruits POLRMT to a specific promoter whereas TFB2M induces structural changes in POLRMT to enable promoter opening and trapping of the DNA non-template strand. Required for accurate and efficient promoter recognition by the mitochondrial RNA polymerase. Promotes transcription initiation from the HSP1 and the light strand promoter by binding immediately upstream of transcriptional start sites. Is able to unwind DNA. Bends the mitochondrial light strand promoter DNA into a U-turn shape via its HMG boxes. Required for maintenance of normal levels of mitochondrial DNA. May play a role in organizing and compacting mitochondrial DNA.</text>
</comment>
<keyword evidence="7" id="KW-0496">Mitochondrion</keyword>
<dbReference type="Pfam" id="PF00505">
    <property type="entry name" value="HMG_box"/>
    <property type="match status" value="1"/>
</dbReference>
<evidence type="ECO:0000256" key="11">
    <source>
        <dbReference type="ARBA" id="ARBA00040582"/>
    </source>
</evidence>
<evidence type="ECO:0000256" key="1">
    <source>
        <dbReference type="ARBA" id="ARBA00004436"/>
    </source>
</evidence>
<dbReference type="Pfam" id="PF09011">
    <property type="entry name" value="HMG_box_2"/>
    <property type="match status" value="1"/>
</dbReference>
<dbReference type="GO" id="GO:0006357">
    <property type="term" value="P:regulation of transcription by RNA polymerase II"/>
    <property type="evidence" value="ECO:0007669"/>
    <property type="project" value="TreeGrafter"/>
</dbReference>
<name>A0A9F2NVR7_PYTBI</name>
<dbReference type="GO" id="GO:0003677">
    <property type="term" value="F:DNA binding"/>
    <property type="evidence" value="ECO:0007669"/>
    <property type="project" value="UniProtKB-UniRule"/>
</dbReference>
<evidence type="ECO:0000313" key="16">
    <source>
        <dbReference type="Proteomes" id="UP000695026"/>
    </source>
</evidence>
<accession>A0A9F2NVR7</accession>
<feature type="DNA-binding region" description="HMG box" evidence="14">
    <location>
        <begin position="184"/>
        <end position="248"/>
    </location>
</feature>
<keyword evidence="10" id="KW-1135">Mitochondrion nucleoid</keyword>
<reference evidence="17" key="1">
    <citation type="submission" date="2025-08" db="UniProtKB">
        <authorList>
            <consortium name="RefSeq"/>
        </authorList>
    </citation>
    <scope>IDENTIFICATION</scope>
    <source>
        <tissue evidence="17">Liver</tissue>
    </source>
</reference>
<gene>
    <name evidence="17" type="primary">TFAM</name>
</gene>
<keyword evidence="4" id="KW-0809">Transit peptide</keyword>
<dbReference type="PROSITE" id="PS50118">
    <property type="entry name" value="HMG_BOX_2"/>
    <property type="match status" value="2"/>
</dbReference>
<keyword evidence="16" id="KW-1185">Reference proteome</keyword>
<dbReference type="InterPro" id="IPR036910">
    <property type="entry name" value="HMG_box_dom_sf"/>
</dbReference>
<comment type="subunit">
    <text evidence="13">Monomer; binds DNA as a monomer. Homodimer. Component of the mitochondrial transcription initiation complex, composed at least of TFB2M, TFAM and POLRMT. In this complex TFAM recruits POLRMT to the promoter whereas TFB2M induces structural changes in POLRMT to enable promoter opening and trapping of the DNA non-template strand. Upon metabolic stress, forms a complex composed of FOXO3, SIRT3, TFAM and POLRMT. Interacts with TFB1M and TFB2M. Interacts with CLPX; this enhances DNA-binding.</text>
</comment>
<dbReference type="GO" id="GO:0042645">
    <property type="term" value="C:mitochondrial nucleoid"/>
    <property type="evidence" value="ECO:0007669"/>
    <property type="project" value="UniProtKB-SubCell"/>
</dbReference>
<keyword evidence="9" id="KW-0804">Transcription</keyword>
<organism evidence="16 17">
    <name type="scientific">Python bivittatus</name>
    <name type="common">Burmese python</name>
    <name type="synonym">Python molurus bivittatus</name>
    <dbReference type="NCBI Taxonomy" id="176946"/>
    <lineage>
        <taxon>Eukaryota</taxon>
        <taxon>Metazoa</taxon>
        <taxon>Chordata</taxon>
        <taxon>Craniata</taxon>
        <taxon>Vertebrata</taxon>
        <taxon>Euteleostomi</taxon>
        <taxon>Lepidosauria</taxon>
        <taxon>Squamata</taxon>
        <taxon>Bifurcata</taxon>
        <taxon>Unidentata</taxon>
        <taxon>Episquamata</taxon>
        <taxon>Toxicofera</taxon>
        <taxon>Serpentes</taxon>
        <taxon>Henophidia</taxon>
        <taxon>Pythonidae</taxon>
        <taxon>Python</taxon>
    </lineage>
</organism>
<proteinExistence type="predicted"/>
<evidence type="ECO:0000256" key="8">
    <source>
        <dbReference type="ARBA" id="ARBA00023159"/>
    </source>
</evidence>
<keyword evidence="3" id="KW-0677">Repeat</keyword>
<dbReference type="Proteomes" id="UP000695026">
    <property type="component" value="Unplaced"/>
</dbReference>
<keyword evidence="8" id="KW-0010">Activator</keyword>
<evidence type="ECO:0000256" key="6">
    <source>
        <dbReference type="ARBA" id="ARBA00023125"/>
    </source>
</evidence>
<dbReference type="OrthoDB" id="5550281at2759"/>
<dbReference type="CTD" id="7019"/>
<comment type="subcellular location">
    <subcellularLocation>
        <location evidence="1">Mitochondrion matrix</location>
        <location evidence="1">Mitochondrion nucleoid</location>
    </subcellularLocation>
</comment>
<protein>
    <recommendedName>
        <fullName evidence="11">Transcription factor A, mitochondrial</fullName>
    </recommendedName>
</protein>
<dbReference type="GeneID" id="103061663"/>
<evidence type="ECO:0000256" key="13">
    <source>
        <dbReference type="ARBA" id="ARBA00046467"/>
    </source>
</evidence>